<keyword evidence="2" id="KW-1185">Reference proteome</keyword>
<organism evidence="1 2">
    <name type="scientific">Marivirga atlantica</name>
    <dbReference type="NCBI Taxonomy" id="1548457"/>
    <lineage>
        <taxon>Bacteria</taxon>
        <taxon>Pseudomonadati</taxon>
        <taxon>Bacteroidota</taxon>
        <taxon>Cytophagia</taxon>
        <taxon>Cytophagales</taxon>
        <taxon>Marivirgaceae</taxon>
        <taxon>Marivirga</taxon>
    </lineage>
</organism>
<reference evidence="1" key="1">
    <citation type="submission" date="2021-01" db="EMBL/GenBank/DDBJ databases">
        <title>Marivirga sp. nov., isolated from intertidal surface sediments.</title>
        <authorList>
            <person name="Zhang M."/>
        </authorList>
    </citation>
    <scope>NUCLEOTIDE SEQUENCE</scope>
    <source>
        <strain evidence="1">SM1354</strain>
    </source>
</reference>
<dbReference type="AlphaFoldDB" id="A0A937ALB5"/>
<gene>
    <name evidence="1" type="ORF">JKP34_06035</name>
</gene>
<dbReference type="Proteomes" id="UP000642920">
    <property type="component" value="Unassembled WGS sequence"/>
</dbReference>
<protein>
    <submittedName>
        <fullName evidence="1">DUF2116 family Zn-ribbon domain-containing protein</fullName>
    </submittedName>
</protein>
<evidence type="ECO:0000313" key="2">
    <source>
        <dbReference type="Proteomes" id="UP000642920"/>
    </source>
</evidence>
<dbReference type="EMBL" id="JAERQG010000001">
    <property type="protein sequence ID" value="MBL0764802.1"/>
    <property type="molecule type" value="Genomic_DNA"/>
</dbReference>
<comment type="caution">
    <text evidence="1">The sequence shown here is derived from an EMBL/GenBank/DDBJ whole genome shotgun (WGS) entry which is preliminary data.</text>
</comment>
<dbReference type="InterPro" id="IPR019216">
    <property type="entry name" value="DUF2116_treble_clef"/>
</dbReference>
<sequence>MEIRECLNCGKPIQGRADKKFCDDSCRNAYNNQAKQVSTNIMRNINNALRKNRIVLKDTLGNKDTAKIHGQQLQEKGYLMKYHTHTYTTKKGDTYLYNYEYGILPTGNDWYLIVKQD</sequence>
<proteinExistence type="predicted"/>
<accession>A0A937ALB5</accession>
<evidence type="ECO:0000313" key="1">
    <source>
        <dbReference type="EMBL" id="MBL0764802.1"/>
    </source>
</evidence>
<dbReference type="Pfam" id="PF09889">
    <property type="entry name" value="DUF2116"/>
    <property type="match status" value="1"/>
</dbReference>
<name>A0A937ALB5_9BACT</name>